<name>A0A1S4B3V0_TOBAC</name>
<dbReference type="STRING" id="4097.A0A1S4B3V0"/>
<dbReference type="RefSeq" id="XP_016483610.1">
    <property type="nucleotide sequence ID" value="XM_016628124.1"/>
</dbReference>
<dbReference type="KEGG" id="nta:107804269"/>
<reference evidence="1" key="1">
    <citation type="journal article" date="2014" name="Nat. Commun.">
        <title>The tobacco genome sequence and its comparison with those of tomato and potato.</title>
        <authorList>
            <person name="Sierro N."/>
            <person name="Battey J.N."/>
            <person name="Ouadi S."/>
            <person name="Bakaher N."/>
            <person name="Bovet L."/>
            <person name="Willig A."/>
            <person name="Goepfert S."/>
            <person name="Peitsch M.C."/>
            <person name="Ivanov N.V."/>
        </authorList>
    </citation>
    <scope>NUCLEOTIDE SEQUENCE [LARGE SCALE GENOMIC DNA]</scope>
</reference>
<protein>
    <submittedName>
        <fullName evidence="2">Condensin-2 complex subunit H2</fullName>
    </submittedName>
</protein>
<dbReference type="Proteomes" id="UP000790787">
    <property type="component" value="Chromosome 17"/>
</dbReference>
<dbReference type="RefSeq" id="XP_016483610.2">
    <property type="nucleotide sequence ID" value="XM_016628124.2"/>
</dbReference>
<dbReference type="GO" id="GO:0030261">
    <property type="term" value="P:chromosome condensation"/>
    <property type="evidence" value="ECO:0007669"/>
    <property type="project" value="InterPro"/>
</dbReference>
<dbReference type="InterPro" id="IPR031719">
    <property type="entry name" value="H2_M"/>
</dbReference>
<evidence type="ECO:0000313" key="2">
    <source>
        <dbReference type="RefSeq" id="XP_016483610.2"/>
    </source>
</evidence>
<keyword evidence="1" id="KW-1185">Reference proteome</keyword>
<proteinExistence type="predicted"/>
<reference evidence="2" key="2">
    <citation type="submission" date="2025-08" db="UniProtKB">
        <authorList>
            <consortium name="RefSeq"/>
        </authorList>
    </citation>
    <scope>IDENTIFICATION</scope>
    <source>
        <tissue evidence="2">Leaf</tissue>
    </source>
</reference>
<dbReference type="AlphaFoldDB" id="A0A1S4B3V0"/>
<gene>
    <name evidence="2" type="primary">LOC107804269</name>
</gene>
<organism evidence="1 2">
    <name type="scientific">Nicotiana tabacum</name>
    <name type="common">Common tobacco</name>
    <dbReference type="NCBI Taxonomy" id="4097"/>
    <lineage>
        <taxon>Eukaryota</taxon>
        <taxon>Viridiplantae</taxon>
        <taxon>Streptophyta</taxon>
        <taxon>Embryophyta</taxon>
        <taxon>Tracheophyta</taxon>
        <taxon>Spermatophyta</taxon>
        <taxon>Magnoliopsida</taxon>
        <taxon>eudicotyledons</taxon>
        <taxon>Gunneridae</taxon>
        <taxon>Pentapetalae</taxon>
        <taxon>asterids</taxon>
        <taxon>lamiids</taxon>
        <taxon>Solanales</taxon>
        <taxon>Solanaceae</taxon>
        <taxon>Nicotianoideae</taxon>
        <taxon>Nicotianeae</taxon>
        <taxon>Nicotiana</taxon>
    </lineage>
</organism>
<dbReference type="PANTHER" id="PTHR14324">
    <property type="entry name" value="CONDENSIN-2 COMPLEX SUBUNIT H2"/>
    <property type="match status" value="1"/>
</dbReference>
<accession>A0A1S4B3V0</accession>
<sequence>MLDNTTCRDSSFTQFVKAPANLVVREADCLDVTGDAGELESYLLATCDLYRDFILLDACDAVTVDEFLNNENIAGKVLNNSCNAEGLSLDSKCHKSFYSPTRRFEGTGNKSSAQKNQDANLYQSPGFHEFGPGNFNNDQFASDMPDYIDDAHRCEDGYSEPRDSDESDDEDPWNPLNPHEPGTLKVKPYKKVKFNRRQGAVSKKGASLATEFPVARLHESDGYLSGVSS</sequence>
<dbReference type="GeneID" id="107804269"/>
<dbReference type="Pfam" id="PF16869">
    <property type="entry name" value="CNDH2_M"/>
    <property type="match status" value="1"/>
</dbReference>
<dbReference type="PaxDb" id="4097-A0A1S4B3V0"/>
<dbReference type="PANTHER" id="PTHR14324:SF3">
    <property type="entry name" value="CONDENSIN-2 COMPLEX SUBUNIT H2"/>
    <property type="match status" value="1"/>
</dbReference>
<dbReference type="OrthoDB" id="10038475at2759"/>
<dbReference type="InterPro" id="IPR031739">
    <property type="entry name" value="Ncaph2"/>
</dbReference>
<evidence type="ECO:0000313" key="1">
    <source>
        <dbReference type="Proteomes" id="UP000790787"/>
    </source>
</evidence>